<dbReference type="Gene3D" id="3.40.50.150">
    <property type="entry name" value="Vaccinia Virus protein VP39"/>
    <property type="match status" value="1"/>
</dbReference>
<reference evidence="3 4" key="1">
    <citation type="journal article" date="2019" name="Nat. Ecol. Evol.">
        <title>Megaphylogeny resolves global patterns of mushroom evolution.</title>
        <authorList>
            <person name="Varga T."/>
            <person name="Krizsan K."/>
            <person name="Foldi C."/>
            <person name="Dima B."/>
            <person name="Sanchez-Garcia M."/>
            <person name="Sanchez-Ramirez S."/>
            <person name="Szollosi G.J."/>
            <person name="Szarkandi J.G."/>
            <person name="Papp V."/>
            <person name="Albert L."/>
            <person name="Andreopoulos W."/>
            <person name="Angelini C."/>
            <person name="Antonin V."/>
            <person name="Barry K.W."/>
            <person name="Bougher N.L."/>
            <person name="Buchanan P."/>
            <person name="Buyck B."/>
            <person name="Bense V."/>
            <person name="Catcheside P."/>
            <person name="Chovatia M."/>
            <person name="Cooper J."/>
            <person name="Damon W."/>
            <person name="Desjardin D."/>
            <person name="Finy P."/>
            <person name="Geml J."/>
            <person name="Haridas S."/>
            <person name="Hughes K."/>
            <person name="Justo A."/>
            <person name="Karasinski D."/>
            <person name="Kautmanova I."/>
            <person name="Kiss B."/>
            <person name="Kocsube S."/>
            <person name="Kotiranta H."/>
            <person name="LaButti K.M."/>
            <person name="Lechner B.E."/>
            <person name="Liimatainen K."/>
            <person name="Lipzen A."/>
            <person name="Lukacs Z."/>
            <person name="Mihaltcheva S."/>
            <person name="Morgado L.N."/>
            <person name="Niskanen T."/>
            <person name="Noordeloos M.E."/>
            <person name="Ohm R.A."/>
            <person name="Ortiz-Santana B."/>
            <person name="Ovrebo C."/>
            <person name="Racz N."/>
            <person name="Riley R."/>
            <person name="Savchenko A."/>
            <person name="Shiryaev A."/>
            <person name="Soop K."/>
            <person name="Spirin V."/>
            <person name="Szebenyi C."/>
            <person name="Tomsovsky M."/>
            <person name="Tulloss R.E."/>
            <person name="Uehling J."/>
            <person name="Grigoriev I.V."/>
            <person name="Vagvolgyi C."/>
            <person name="Papp T."/>
            <person name="Martin F.M."/>
            <person name="Miettinen O."/>
            <person name="Hibbett D.S."/>
            <person name="Nagy L.G."/>
        </authorList>
    </citation>
    <scope>NUCLEOTIDE SEQUENCE [LARGE SCALE GENOMIC DNA]</scope>
    <source>
        <strain evidence="3 4">CBS 309.79</strain>
    </source>
</reference>
<proteinExistence type="predicted"/>
<accession>A0A5C3QU99</accession>
<feature type="compositionally biased region" description="Polar residues" evidence="1">
    <location>
        <begin position="417"/>
        <end position="430"/>
    </location>
</feature>
<gene>
    <name evidence="3" type="ORF">BDV98DRAFT_601422</name>
</gene>
<feature type="region of interest" description="Disordered" evidence="1">
    <location>
        <begin position="139"/>
        <end position="185"/>
    </location>
</feature>
<dbReference type="OrthoDB" id="2013972at2759"/>
<dbReference type="AlphaFoldDB" id="A0A5C3QU99"/>
<sequence length="738" mass="80465">MATRSAGGRRKNQKVITKSHCEVNGATCEQMHAGDVEVVQSSASLIGAGGRSAGARRKAQGLTVTGQGVDLPPRGAYCPKSTVVFLSPTLRSFPPTVEEDAVDDDSQLPLVYPSPRRSHAAADVPTALKIRSVSLYRSKASRPPSSRLRSARLWARGRKAESPTSPRNGGSLDTGASQERASQEGEAPFVVDNTWVRKQGTTLHPYAFKDVPYPVCYDTPALQSDLYADILLSRLRKPSSPTFYDYGHRPPLSVLDLGCGTGLWVLHAAKTWSKHCTRVTGFDVVDLTKGTWPTGEKTKPVYRLVRGNFLLSRLPFENASFDLVRIANLTTSVPYFHWEHLLEEVKRILQPGGRLELIDDELSFPGKRSAEWNQASIDAISFADNCSLYSSESSSGSSSRSRLSALSRSLSGRRSSNNLEPHQVSTQSRGPQFPSPPASRTSFSSFPFPPGTSHTGSFQPSQPHSSFSCRATSSIGTPSSQPHTSPMLRSDSRCATMESLFTNMLDYHLRIHPSPSEFLLDILCSVFGHGNAELGRMCELYLAPPSSQPPPQLQPEDGYGVYRSPSRASSVSQPRDLPYPFHDFVVATAPKLARRRRQDPDSPNQLSPSPGFIMRERVESDTPISPGGAHPPFTHSSSARLLPLPSDELAKHLMRNVQTVLGCKAAMADYVEIDPEDGERGFDEEFWDAWVEYQSGAGEMGRFLGGGENCAGYGSGGGRGAEEPVRCIRVYHAVKGGM</sequence>
<dbReference type="PANTHER" id="PTHR43591">
    <property type="entry name" value="METHYLTRANSFERASE"/>
    <property type="match status" value="1"/>
</dbReference>
<dbReference type="STRING" id="1884261.A0A5C3QU99"/>
<dbReference type="SUPFAM" id="SSF53335">
    <property type="entry name" value="S-adenosyl-L-methionine-dependent methyltransferases"/>
    <property type="match status" value="1"/>
</dbReference>
<dbReference type="InterPro" id="IPR041698">
    <property type="entry name" value="Methyltransf_25"/>
</dbReference>
<feature type="region of interest" description="Disordered" evidence="1">
    <location>
        <begin position="391"/>
        <end position="490"/>
    </location>
</feature>
<dbReference type="Pfam" id="PF13649">
    <property type="entry name" value="Methyltransf_25"/>
    <property type="match status" value="1"/>
</dbReference>
<dbReference type="EMBL" id="ML178817">
    <property type="protein sequence ID" value="TFL04978.1"/>
    <property type="molecule type" value="Genomic_DNA"/>
</dbReference>
<feature type="compositionally biased region" description="Low complexity" evidence="1">
    <location>
        <begin position="139"/>
        <end position="153"/>
    </location>
</feature>
<evidence type="ECO:0000313" key="4">
    <source>
        <dbReference type="Proteomes" id="UP000305067"/>
    </source>
</evidence>
<evidence type="ECO:0000259" key="2">
    <source>
        <dbReference type="Pfam" id="PF13649"/>
    </source>
</evidence>
<feature type="compositionally biased region" description="Polar residues" evidence="1">
    <location>
        <begin position="469"/>
        <end position="484"/>
    </location>
</feature>
<feature type="compositionally biased region" description="Low complexity" evidence="1">
    <location>
        <begin position="438"/>
        <end position="468"/>
    </location>
</feature>
<keyword evidence="4" id="KW-1185">Reference proteome</keyword>
<dbReference type="InterPro" id="IPR029063">
    <property type="entry name" value="SAM-dependent_MTases_sf"/>
</dbReference>
<name>A0A5C3QU99_9AGAR</name>
<feature type="compositionally biased region" description="Low complexity" evidence="1">
    <location>
        <begin position="391"/>
        <end position="416"/>
    </location>
</feature>
<feature type="region of interest" description="Disordered" evidence="1">
    <location>
        <begin position="592"/>
        <end position="640"/>
    </location>
</feature>
<organism evidence="3 4">
    <name type="scientific">Pterulicium gracile</name>
    <dbReference type="NCBI Taxonomy" id="1884261"/>
    <lineage>
        <taxon>Eukaryota</taxon>
        <taxon>Fungi</taxon>
        <taxon>Dikarya</taxon>
        <taxon>Basidiomycota</taxon>
        <taxon>Agaricomycotina</taxon>
        <taxon>Agaricomycetes</taxon>
        <taxon>Agaricomycetidae</taxon>
        <taxon>Agaricales</taxon>
        <taxon>Pleurotineae</taxon>
        <taxon>Pterulaceae</taxon>
        <taxon>Pterulicium</taxon>
    </lineage>
</organism>
<protein>
    <recommendedName>
        <fullName evidence="2">Methyltransferase domain-containing protein</fullName>
    </recommendedName>
</protein>
<feature type="domain" description="Methyltransferase" evidence="2">
    <location>
        <begin position="254"/>
        <end position="353"/>
    </location>
</feature>
<dbReference type="Proteomes" id="UP000305067">
    <property type="component" value="Unassembled WGS sequence"/>
</dbReference>
<dbReference type="CDD" id="cd02440">
    <property type="entry name" value="AdoMet_MTases"/>
    <property type="match status" value="1"/>
</dbReference>
<evidence type="ECO:0000313" key="3">
    <source>
        <dbReference type="EMBL" id="TFL04978.1"/>
    </source>
</evidence>
<evidence type="ECO:0000256" key="1">
    <source>
        <dbReference type="SAM" id="MobiDB-lite"/>
    </source>
</evidence>
<feature type="region of interest" description="Disordered" evidence="1">
    <location>
        <begin position="546"/>
        <end position="576"/>
    </location>
</feature>